<dbReference type="InterPro" id="IPR051055">
    <property type="entry name" value="PIF1_helicase"/>
</dbReference>
<feature type="compositionally biased region" description="Acidic residues" evidence="1">
    <location>
        <begin position="254"/>
        <end position="264"/>
    </location>
</feature>
<reference evidence="2" key="1">
    <citation type="submission" date="2020-04" db="EMBL/GenBank/DDBJ databases">
        <authorList>
            <person name="Alioto T."/>
            <person name="Alioto T."/>
            <person name="Gomez Garrido J."/>
        </authorList>
    </citation>
    <scope>NUCLEOTIDE SEQUENCE</scope>
    <source>
        <strain evidence="2">A484AB</strain>
    </source>
</reference>
<organism evidence="2 3">
    <name type="scientific">Paramuricea clavata</name>
    <name type="common">Red gorgonian</name>
    <name type="synonym">Violescent sea-whip</name>
    <dbReference type="NCBI Taxonomy" id="317549"/>
    <lineage>
        <taxon>Eukaryota</taxon>
        <taxon>Metazoa</taxon>
        <taxon>Cnidaria</taxon>
        <taxon>Anthozoa</taxon>
        <taxon>Octocorallia</taxon>
        <taxon>Malacalcyonacea</taxon>
        <taxon>Plexauridae</taxon>
        <taxon>Paramuricea</taxon>
    </lineage>
</organism>
<proteinExistence type="predicted"/>
<accession>A0A7D9HPV2</accession>
<keyword evidence="3" id="KW-1185">Reference proteome</keyword>
<dbReference type="EMBL" id="CACRXK020001212">
    <property type="protein sequence ID" value="CAB3987663.1"/>
    <property type="molecule type" value="Genomic_DNA"/>
</dbReference>
<name>A0A7D9HPV2_PARCT</name>
<sequence>MDDNEVDQHKDTWKFIKKHLNDMKEGEDITFDQLLVNLKLTEQNYLLAVQSSLKTPTIFLKRKPNELRINNYNAACLSAWRANMDIQFVLDVYACAIYIVSYISKAQKGMSELLRTAYEEAKRGNSSIKQQVRDIGNRFLNNVEISAQEAVYIVLQLPMRKSSRQVVFINTSPPEDRVQLLKPLQEINDLEDDSRSDEIYASGLIKRYTKRPARLENVSLADWAAWYDSTGKPYIKPSRELDIDNYPLETNLSDNDENNEEEESEQKNKKDLKPELFDLSVLTRKYDENYDLIAPGTQNIERQDEGAQDLHPEFNETYDLSGDFGIPSAASNTEQLILHEEQDDAYRGMWRGWKQLEPVMDRYIFKNLDNSEYYAVLAPNKWHDHFNMFELEEIMRQRESKVFAEILNRLREGKHTKDDILKLKERLIKENSIQDPMDVPHLFIQNQKVNEFNERVHNAATGANSAQLRDKILSQIPDDPRKTRQIASNLQLSVGESRTDDGMTNGAGNVVKKIQLNQIDKPSGIIWVQFDHSDVGEKTRHENRHLYVQGIKSTWTPIKPITTQFAVGRNQTAQVVRKQFPLGPAAAKTIHRSQGDTEQKIVVNFNTRRTIPHIHYVGLSRVTAIEGLFITDLCEDKIAVNPHVASGMEHLRN</sequence>
<dbReference type="SUPFAM" id="SSF52540">
    <property type="entry name" value="P-loop containing nucleoside triphosphate hydrolases"/>
    <property type="match status" value="1"/>
</dbReference>
<evidence type="ECO:0000313" key="3">
    <source>
        <dbReference type="Proteomes" id="UP001152795"/>
    </source>
</evidence>
<evidence type="ECO:0000256" key="1">
    <source>
        <dbReference type="SAM" id="MobiDB-lite"/>
    </source>
</evidence>
<dbReference type="AlphaFoldDB" id="A0A7D9HPV2"/>
<protein>
    <submittedName>
        <fullName evidence="2">Uncharacterized protein</fullName>
    </submittedName>
</protein>
<gene>
    <name evidence="2" type="ORF">PACLA_8A023982</name>
</gene>
<dbReference type="PANTHER" id="PTHR47642:SF5">
    <property type="entry name" value="ATP-DEPENDENT DNA HELICASE"/>
    <property type="match status" value="1"/>
</dbReference>
<comment type="caution">
    <text evidence="2">The sequence shown here is derived from an EMBL/GenBank/DDBJ whole genome shotgun (WGS) entry which is preliminary data.</text>
</comment>
<feature type="region of interest" description="Disordered" evidence="1">
    <location>
        <begin position="246"/>
        <end position="272"/>
    </location>
</feature>
<dbReference type="OrthoDB" id="10071389at2759"/>
<dbReference type="InterPro" id="IPR027417">
    <property type="entry name" value="P-loop_NTPase"/>
</dbReference>
<dbReference type="Proteomes" id="UP001152795">
    <property type="component" value="Unassembled WGS sequence"/>
</dbReference>
<evidence type="ECO:0000313" key="2">
    <source>
        <dbReference type="EMBL" id="CAB3987663.1"/>
    </source>
</evidence>
<dbReference type="PANTHER" id="PTHR47642">
    <property type="entry name" value="ATP-DEPENDENT DNA HELICASE"/>
    <property type="match status" value="1"/>
</dbReference>